<organism evidence="1 2">
    <name type="scientific">Sinorhizobium kostiense</name>
    <dbReference type="NCBI Taxonomy" id="76747"/>
    <lineage>
        <taxon>Bacteria</taxon>
        <taxon>Pseudomonadati</taxon>
        <taxon>Pseudomonadota</taxon>
        <taxon>Alphaproteobacteria</taxon>
        <taxon>Hyphomicrobiales</taxon>
        <taxon>Rhizobiaceae</taxon>
        <taxon>Sinorhizobium/Ensifer group</taxon>
        <taxon>Sinorhizobium</taxon>
    </lineage>
</organism>
<sequence>MAVFVSSAMLALRLLFFTGLLIAPFGAVAYNKASASGIGKNGAGLVLFITLQRQAMS</sequence>
<gene>
    <name evidence="1" type="ORF">J2Z31_001611</name>
</gene>
<protein>
    <submittedName>
        <fullName evidence="1">Uncharacterized protein</fullName>
    </submittedName>
</protein>
<dbReference type="RefSeq" id="WP_209601368.1">
    <property type="nucleotide sequence ID" value="NZ_JAGILA010000002.1"/>
</dbReference>
<dbReference type="Proteomes" id="UP000730739">
    <property type="component" value="Unassembled WGS sequence"/>
</dbReference>
<proteinExistence type="predicted"/>
<dbReference type="EMBL" id="JAGILA010000002">
    <property type="protein sequence ID" value="MBP2235119.1"/>
    <property type="molecule type" value="Genomic_DNA"/>
</dbReference>
<comment type="caution">
    <text evidence="1">The sequence shown here is derived from an EMBL/GenBank/DDBJ whole genome shotgun (WGS) entry which is preliminary data.</text>
</comment>
<keyword evidence="2" id="KW-1185">Reference proteome</keyword>
<name>A0ABS4QWU5_9HYPH</name>
<accession>A0ABS4QWU5</accession>
<evidence type="ECO:0000313" key="2">
    <source>
        <dbReference type="Proteomes" id="UP000730739"/>
    </source>
</evidence>
<evidence type="ECO:0000313" key="1">
    <source>
        <dbReference type="EMBL" id="MBP2235119.1"/>
    </source>
</evidence>
<reference evidence="1 2" key="1">
    <citation type="submission" date="2021-03" db="EMBL/GenBank/DDBJ databases">
        <title>Genomic Encyclopedia of Type Strains, Phase IV (KMG-IV): sequencing the most valuable type-strain genomes for metagenomic binning, comparative biology and taxonomic classification.</title>
        <authorList>
            <person name="Goeker M."/>
        </authorList>
    </citation>
    <scope>NUCLEOTIDE SEQUENCE [LARGE SCALE GENOMIC DNA]</scope>
    <source>
        <strain evidence="1 2">DSM 13372</strain>
    </source>
</reference>